<dbReference type="EMBL" id="JOWA01000085">
    <property type="protein sequence ID" value="KEZ45283.1"/>
    <property type="molecule type" value="Genomic_DNA"/>
</dbReference>
<sequence length="138" mass="15446">MLHAVHAFAKAFLDYEAKKSETTTLNLILKAHEAKRACGSAAPSILDSTRPSPTTPAPSKVRIVSQTPQPERKRTTKELLQALVESNKRVEDTQARLAERQDRIVQTQALLSLTLDRLARNQEDIFEVLKEVRDACRG</sequence>
<dbReference type="VEuPathDB" id="FungiDB:SAPIO_CDS2078"/>
<comment type="caution">
    <text evidence="2">The sequence shown here is derived from an EMBL/GenBank/DDBJ whole genome shotgun (WGS) entry which is preliminary data.</text>
</comment>
<dbReference type="GeneID" id="27721150"/>
<name>A0A084GD71_PSEDA</name>
<keyword evidence="3" id="KW-1185">Reference proteome</keyword>
<feature type="region of interest" description="Disordered" evidence="1">
    <location>
        <begin position="40"/>
        <end position="74"/>
    </location>
</feature>
<accession>A0A084GD71</accession>
<dbReference type="HOGENOM" id="CLU_1856442_0_0_1"/>
<gene>
    <name evidence="2" type="ORF">SAPIO_CDS2078</name>
</gene>
<organism evidence="2 3">
    <name type="scientific">Pseudallescheria apiosperma</name>
    <name type="common">Scedosporium apiospermum</name>
    <dbReference type="NCBI Taxonomy" id="563466"/>
    <lineage>
        <taxon>Eukaryota</taxon>
        <taxon>Fungi</taxon>
        <taxon>Dikarya</taxon>
        <taxon>Ascomycota</taxon>
        <taxon>Pezizomycotina</taxon>
        <taxon>Sordariomycetes</taxon>
        <taxon>Hypocreomycetidae</taxon>
        <taxon>Microascales</taxon>
        <taxon>Microascaceae</taxon>
        <taxon>Scedosporium</taxon>
    </lineage>
</organism>
<dbReference type="Proteomes" id="UP000028545">
    <property type="component" value="Unassembled WGS sequence"/>
</dbReference>
<dbReference type="AlphaFoldDB" id="A0A084GD71"/>
<proteinExistence type="predicted"/>
<evidence type="ECO:0000313" key="2">
    <source>
        <dbReference type="EMBL" id="KEZ45283.1"/>
    </source>
</evidence>
<reference evidence="2 3" key="1">
    <citation type="journal article" date="2014" name="Genome Announc.">
        <title>Draft genome sequence of the pathogenic fungus Scedosporium apiospermum.</title>
        <authorList>
            <person name="Vandeputte P."/>
            <person name="Ghamrawi S."/>
            <person name="Rechenmann M."/>
            <person name="Iltis A."/>
            <person name="Giraud S."/>
            <person name="Fleury M."/>
            <person name="Thornton C."/>
            <person name="Delhaes L."/>
            <person name="Meyer W."/>
            <person name="Papon N."/>
            <person name="Bouchara J.P."/>
        </authorList>
    </citation>
    <scope>NUCLEOTIDE SEQUENCE [LARGE SCALE GENOMIC DNA]</scope>
    <source>
        <strain evidence="2 3">IHEM 14462</strain>
    </source>
</reference>
<dbReference type="KEGG" id="sapo:SAPIO_CDS2078"/>
<protein>
    <submittedName>
        <fullName evidence="2">Uncharacterized protein</fullName>
    </submittedName>
</protein>
<evidence type="ECO:0000256" key="1">
    <source>
        <dbReference type="SAM" id="MobiDB-lite"/>
    </source>
</evidence>
<evidence type="ECO:0000313" key="3">
    <source>
        <dbReference type="Proteomes" id="UP000028545"/>
    </source>
</evidence>
<dbReference type="RefSeq" id="XP_016645082.1">
    <property type="nucleotide sequence ID" value="XM_016785204.1"/>
</dbReference>